<reference evidence="2 3" key="1">
    <citation type="submission" date="2019-07" db="EMBL/GenBank/DDBJ databases">
        <title>Whole genome shotgun sequence of Rhodospirillum oryzae NBRC 107573.</title>
        <authorList>
            <person name="Hosoyama A."/>
            <person name="Uohara A."/>
            <person name="Ohji S."/>
            <person name="Ichikawa N."/>
        </authorList>
    </citation>
    <scope>NUCLEOTIDE SEQUENCE [LARGE SCALE GENOMIC DNA]</scope>
    <source>
        <strain evidence="2 3">NBRC 107573</strain>
    </source>
</reference>
<evidence type="ECO:0000256" key="1">
    <source>
        <dbReference type="SAM" id="Phobius"/>
    </source>
</evidence>
<feature type="transmembrane region" description="Helical" evidence="1">
    <location>
        <begin position="90"/>
        <end position="110"/>
    </location>
</feature>
<sequence>MTEDTERLSRLEALLETIRDKLATLDPALEGLARVQADQNHHRASLGRAFGRLEAAEERQNTLTGQVNRVQRDLVDDLAALRGRLNVQTALVSGMLAGASAAGGLLMLALRTDLVAVLQALRAAGHGG</sequence>
<evidence type="ECO:0000313" key="2">
    <source>
        <dbReference type="EMBL" id="GEO82049.1"/>
    </source>
</evidence>
<dbReference type="RefSeq" id="WP_147164061.1">
    <property type="nucleotide sequence ID" value="NZ_BJZO01000058.1"/>
</dbReference>
<protein>
    <submittedName>
        <fullName evidence="2">Uncharacterized protein</fullName>
    </submittedName>
</protein>
<organism evidence="2 3">
    <name type="scientific">Pararhodospirillum oryzae</name>
    <dbReference type="NCBI Taxonomy" id="478448"/>
    <lineage>
        <taxon>Bacteria</taxon>
        <taxon>Pseudomonadati</taxon>
        <taxon>Pseudomonadota</taxon>
        <taxon>Alphaproteobacteria</taxon>
        <taxon>Rhodospirillales</taxon>
        <taxon>Rhodospirillaceae</taxon>
        <taxon>Pararhodospirillum</taxon>
    </lineage>
</organism>
<evidence type="ECO:0000313" key="3">
    <source>
        <dbReference type="Proteomes" id="UP000321567"/>
    </source>
</evidence>
<name>A0A512H9B4_9PROT</name>
<gene>
    <name evidence="2" type="ORF">ROR02_21800</name>
</gene>
<dbReference type="AlphaFoldDB" id="A0A512H9B4"/>
<keyword evidence="1" id="KW-1133">Transmembrane helix</keyword>
<keyword evidence="1" id="KW-0472">Membrane</keyword>
<proteinExistence type="predicted"/>
<dbReference type="EMBL" id="BJZO01000058">
    <property type="protein sequence ID" value="GEO82049.1"/>
    <property type="molecule type" value="Genomic_DNA"/>
</dbReference>
<keyword evidence="3" id="KW-1185">Reference proteome</keyword>
<keyword evidence="1" id="KW-0812">Transmembrane</keyword>
<dbReference type="Proteomes" id="UP000321567">
    <property type="component" value="Unassembled WGS sequence"/>
</dbReference>
<accession>A0A512H9B4</accession>
<comment type="caution">
    <text evidence="2">The sequence shown here is derived from an EMBL/GenBank/DDBJ whole genome shotgun (WGS) entry which is preliminary data.</text>
</comment>